<protein>
    <recommendedName>
        <fullName evidence="6">SLC26A/SulP transporter domain-containing protein</fullName>
    </recommendedName>
</protein>
<evidence type="ECO:0000259" key="6">
    <source>
        <dbReference type="Pfam" id="PF00916"/>
    </source>
</evidence>
<reference evidence="7" key="1">
    <citation type="submission" date="2021-01" db="EMBL/GenBank/DDBJ databases">
        <authorList>
            <person name="Corre E."/>
            <person name="Pelletier E."/>
            <person name="Niang G."/>
            <person name="Scheremetjew M."/>
            <person name="Finn R."/>
            <person name="Kale V."/>
            <person name="Holt S."/>
            <person name="Cochrane G."/>
            <person name="Meng A."/>
            <person name="Brown T."/>
            <person name="Cohen L."/>
        </authorList>
    </citation>
    <scope>NUCLEOTIDE SEQUENCE</scope>
    <source>
        <strain evidence="7">CCMP3105</strain>
    </source>
</reference>
<feature type="transmembrane region" description="Helical" evidence="5">
    <location>
        <begin position="213"/>
        <end position="232"/>
    </location>
</feature>
<feature type="transmembrane region" description="Helical" evidence="5">
    <location>
        <begin position="278"/>
        <end position="299"/>
    </location>
</feature>
<accession>A0A7S4TBK7</accession>
<proteinExistence type="predicted"/>
<dbReference type="Pfam" id="PF00916">
    <property type="entry name" value="Sulfate_transp"/>
    <property type="match status" value="1"/>
</dbReference>
<dbReference type="PANTHER" id="PTHR43310">
    <property type="entry name" value="SULFATE TRANSPORTER YBAR-RELATED"/>
    <property type="match status" value="1"/>
</dbReference>
<dbReference type="EMBL" id="HBNR01089770">
    <property type="protein sequence ID" value="CAE4668477.1"/>
    <property type="molecule type" value="Transcribed_RNA"/>
</dbReference>
<feature type="transmembrane region" description="Helical" evidence="5">
    <location>
        <begin position="376"/>
        <end position="396"/>
    </location>
</feature>
<feature type="transmembrane region" description="Helical" evidence="5">
    <location>
        <begin position="159"/>
        <end position="175"/>
    </location>
</feature>
<evidence type="ECO:0000256" key="4">
    <source>
        <dbReference type="ARBA" id="ARBA00023136"/>
    </source>
</evidence>
<keyword evidence="3 5" id="KW-1133">Transmembrane helix</keyword>
<evidence type="ECO:0000256" key="5">
    <source>
        <dbReference type="SAM" id="Phobius"/>
    </source>
</evidence>
<name>A0A7S4TBK7_9DINO</name>
<evidence type="ECO:0000256" key="1">
    <source>
        <dbReference type="ARBA" id="ARBA00004141"/>
    </source>
</evidence>
<feature type="transmembrane region" description="Helical" evidence="5">
    <location>
        <begin position="443"/>
        <end position="469"/>
    </location>
</feature>
<comment type="subcellular location">
    <subcellularLocation>
        <location evidence="1">Membrane</location>
        <topology evidence="1">Multi-pass membrane protein</topology>
    </subcellularLocation>
</comment>
<evidence type="ECO:0000313" key="7">
    <source>
        <dbReference type="EMBL" id="CAE4668477.1"/>
    </source>
</evidence>
<feature type="transmembrane region" description="Helical" evidence="5">
    <location>
        <begin position="416"/>
        <end position="436"/>
    </location>
</feature>
<dbReference type="InterPro" id="IPR011547">
    <property type="entry name" value="SLC26A/SulP_dom"/>
</dbReference>
<dbReference type="InterPro" id="IPR052706">
    <property type="entry name" value="Membrane-Transporter-like"/>
</dbReference>
<sequence length="623" mass="67069">MLGICGRFCGFWPDGRPAREAKYVGSPASRPPAPFVDIGKMQMAAVPADPPIPEKAKPRAVQAGAEPELDENWMKWLTGASTVEEFFDIEGWRQMTTAEKAAFVKTEVALGITICFAQIPESVAFAFMAHIKPPVAIHAAWVVGLICSLFGGRTGMVNGAEGAFAAIIATLIPAPTEPGGNGEGIELLFPSVMVCGCFMLVIWITGSYKFISLVPASVMLGFCNGLAIVIGWSQLHPFQEGHGDQKHWIGGAKLWCMLVEMIIAMLIMEFLPKIPLKVAKLLPSSLLAIISSVFIEFAIVRPIGGRTDVIGDVQEFTLTYPYPFFLNPDYNMSLIGSEDFGKILVQGLLLAIAGIVQGLLTTEVVYDFLKTPTNRIAVCLSAGVANVVSGFLGGMGGDAMIGLSTINCLNGGRGRLGPTVTALGIATCMFGAYPLLNFIPVASLAGVMIVVVLHTFKWFSVPMVIASVVPPNMRESLHLPTKVDRLDMLIVATVTTLVVVLNLVYAVGVGLVMASLRYAWESSQEMKIEETWEDGAKVYIVHGVLFFGTSMRFHTNFDYAGDPDEVKIKLEAAPLDYSGNTALAKVEGLYRKEGKRVTIIFGTPSFIKASAFDEADSPRVIVA</sequence>
<keyword evidence="2 5" id="KW-0812">Transmembrane</keyword>
<feature type="transmembrane region" description="Helical" evidence="5">
    <location>
        <begin position="135"/>
        <end position="152"/>
    </location>
</feature>
<dbReference type="PANTHER" id="PTHR43310:SF1">
    <property type="entry name" value="SULFATE TRANSPORTER YBAR-RELATED"/>
    <property type="match status" value="1"/>
</dbReference>
<evidence type="ECO:0000256" key="3">
    <source>
        <dbReference type="ARBA" id="ARBA00022989"/>
    </source>
</evidence>
<feature type="transmembrane region" description="Helical" evidence="5">
    <location>
        <begin position="187"/>
        <end position="206"/>
    </location>
</feature>
<dbReference type="GO" id="GO:0016020">
    <property type="term" value="C:membrane"/>
    <property type="evidence" value="ECO:0007669"/>
    <property type="project" value="UniProtKB-SubCell"/>
</dbReference>
<gene>
    <name evidence="7" type="ORF">AMON00008_LOCUS64411</name>
</gene>
<dbReference type="AlphaFoldDB" id="A0A7S4TBK7"/>
<feature type="domain" description="SLC26A/SulP transporter" evidence="6">
    <location>
        <begin position="107"/>
        <end position="454"/>
    </location>
</feature>
<feature type="transmembrane region" description="Helical" evidence="5">
    <location>
        <begin position="489"/>
        <end position="516"/>
    </location>
</feature>
<keyword evidence="4 5" id="KW-0472">Membrane</keyword>
<feature type="transmembrane region" description="Helical" evidence="5">
    <location>
        <begin position="252"/>
        <end position="271"/>
    </location>
</feature>
<organism evidence="7">
    <name type="scientific">Alexandrium monilatum</name>
    <dbReference type="NCBI Taxonomy" id="311494"/>
    <lineage>
        <taxon>Eukaryota</taxon>
        <taxon>Sar</taxon>
        <taxon>Alveolata</taxon>
        <taxon>Dinophyceae</taxon>
        <taxon>Gonyaulacales</taxon>
        <taxon>Pyrocystaceae</taxon>
        <taxon>Alexandrium</taxon>
    </lineage>
</organism>
<evidence type="ECO:0000256" key="2">
    <source>
        <dbReference type="ARBA" id="ARBA00022692"/>
    </source>
</evidence>
<feature type="transmembrane region" description="Helical" evidence="5">
    <location>
        <begin position="343"/>
        <end position="369"/>
    </location>
</feature>
<dbReference type="InterPro" id="IPR036513">
    <property type="entry name" value="STAS_dom_sf"/>
</dbReference>
<dbReference type="Gene3D" id="3.30.750.24">
    <property type="entry name" value="STAS domain"/>
    <property type="match status" value="1"/>
</dbReference>